<name>A0A8H5ZJ64_COCSA</name>
<dbReference type="Proteomes" id="UP000624244">
    <property type="component" value="Unassembled WGS sequence"/>
</dbReference>
<protein>
    <submittedName>
        <fullName evidence="1">Uncharacterized protein</fullName>
    </submittedName>
</protein>
<organism evidence="1 2">
    <name type="scientific">Cochliobolus sativus</name>
    <name type="common">Common root rot and spot blotch fungus</name>
    <name type="synonym">Bipolaris sorokiniana</name>
    <dbReference type="NCBI Taxonomy" id="45130"/>
    <lineage>
        <taxon>Eukaryota</taxon>
        <taxon>Fungi</taxon>
        <taxon>Dikarya</taxon>
        <taxon>Ascomycota</taxon>
        <taxon>Pezizomycotina</taxon>
        <taxon>Dothideomycetes</taxon>
        <taxon>Pleosporomycetidae</taxon>
        <taxon>Pleosporales</taxon>
        <taxon>Pleosporineae</taxon>
        <taxon>Pleosporaceae</taxon>
        <taxon>Bipolaris</taxon>
    </lineage>
</organism>
<accession>A0A8H5ZJ64</accession>
<sequence length="131" mass="14492">MTRHVVLSCHYSRACKATATDVALWELRRIHISQIFAGRRGVDLIHSEMKIIPFSQRLATGTYRSPTVPDRSPCCKSDLRKPSGDYMTDTRPIDTAEHVLGPHSGRISATCGMNVAKWCLWLAADIGGPQA</sequence>
<gene>
    <name evidence="1" type="ORF">GGP41_002440</name>
</gene>
<evidence type="ECO:0000313" key="1">
    <source>
        <dbReference type="EMBL" id="KAF5850237.1"/>
    </source>
</evidence>
<proteinExistence type="predicted"/>
<dbReference type="AlphaFoldDB" id="A0A8H5ZJ64"/>
<dbReference type="EMBL" id="WNKQ01000007">
    <property type="protein sequence ID" value="KAF5850237.1"/>
    <property type="molecule type" value="Genomic_DNA"/>
</dbReference>
<comment type="caution">
    <text evidence="1">The sequence shown here is derived from an EMBL/GenBank/DDBJ whole genome shotgun (WGS) entry which is preliminary data.</text>
</comment>
<evidence type="ECO:0000313" key="2">
    <source>
        <dbReference type="Proteomes" id="UP000624244"/>
    </source>
</evidence>
<reference evidence="1" key="1">
    <citation type="submission" date="2019-11" db="EMBL/GenBank/DDBJ databases">
        <title>Bipolaris sorokiniana Genome sequencing.</title>
        <authorList>
            <person name="Wang H."/>
        </authorList>
    </citation>
    <scope>NUCLEOTIDE SEQUENCE</scope>
</reference>